<dbReference type="Proteomes" id="UP001177160">
    <property type="component" value="Unassembled WGS sequence"/>
</dbReference>
<dbReference type="RefSeq" id="WP_263607878.1">
    <property type="nucleotide sequence ID" value="NZ_JAOVQM010000002.1"/>
</dbReference>
<name>A0ABT2Y4R2_9MOLU</name>
<reference evidence="1" key="1">
    <citation type="submission" date="2022-09" db="EMBL/GenBank/DDBJ databases">
        <title>Novel Mycoplasma species identified in domestic and wild animals.</title>
        <authorList>
            <person name="Volokhov D.V."/>
            <person name="Furtak V.A."/>
            <person name="Zagorodnyaya T.A."/>
        </authorList>
    </citation>
    <scope>NUCLEOTIDE SEQUENCE</scope>
    <source>
        <strain evidence="1">Oakley</strain>
    </source>
</reference>
<evidence type="ECO:0000313" key="1">
    <source>
        <dbReference type="EMBL" id="MCV2231725.1"/>
    </source>
</evidence>
<dbReference type="EMBL" id="JAOVQM010000002">
    <property type="protein sequence ID" value="MCV2231725.1"/>
    <property type="molecule type" value="Genomic_DNA"/>
</dbReference>
<gene>
    <name evidence="1" type="ORF">N7548_02685</name>
</gene>
<protein>
    <submittedName>
        <fullName evidence="1">Uncharacterized protein</fullName>
    </submittedName>
</protein>
<comment type="caution">
    <text evidence="1">The sequence shown here is derived from an EMBL/GenBank/DDBJ whole genome shotgun (WGS) entry which is preliminary data.</text>
</comment>
<organism evidence="1 2">
    <name type="scientific">Paracholeplasma manati</name>
    <dbReference type="NCBI Taxonomy" id="591373"/>
    <lineage>
        <taxon>Bacteria</taxon>
        <taxon>Bacillati</taxon>
        <taxon>Mycoplasmatota</taxon>
        <taxon>Mollicutes</taxon>
        <taxon>Acholeplasmatales</taxon>
        <taxon>Acholeplasmataceae</taxon>
        <taxon>Paracholeplasma</taxon>
    </lineage>
</organism>
<sequence length="322" mass="38229">MNKWYEDLLDYLLDLGDPNISFKPITETRDDFQSKIIDLAVNIKLGYYGKSEQHITALITAIDTMKPIEVAIFLLIVSEYYYQTDDYFKAADLLKIIIRKEFVHVKINLWLHEQLFKLSLCSKNEHYVSKIFHNLQKMYLTYNLYGKSTEKRMEYIKYCAYIMDERFFKDLLSFDHHIEHQHAQLLQLFLCQKLSLLKQSLEPFTGIDRFDLLFALYHHEMKQENLAKAYVEKLVDHAYDSPIEAFYKGYLKAYYVTKQSDIYLKGIIGNQSKLFFHSSVIEIASKYYIDFLTDAHRYKDCTVAMKLANAHLNNIQKNLEIF</sequence>
<accession>A0ABT2Y4R2</accession>
<evidence type="ECO:0000313" key="2">
    <source>
        <dbReference type="Proteomes" id="UP001177160"/>
    </source>
</evidence>
<keyword evidence="2" id="KW-1185">Reference proteome</keyword>
<proteinExistence type="predicted"/>